<dbReference type="AlphaFoldDB" id="A0A502CA74"/>
<keyword evidence="1" id="KW-0472">Membrane</keyword>
<comment type="caution">
    <text evidence="2">The sequence shown here is derived from an EMBL/GenBank/DDBJ whole genome shotgun (WGS) entry which is preliminary data.</text>
</comment>
<dbReference type="EMBL" id="RCZK01000014">
    <property type="protein sequence ID" value="TPG09630.1"/>
    <property type="molecule type" value="Genomic_DNA"/>
</dbReference>
<keyword evidence="3" id="KW-1185">Reference proteome</keyword>
<gene>
    <name evidence="2" type="ORF">EAH84_13640</name>
</gene>
<dbReference type="Proteomes" id="UP000318413">
    <property type="component" value="Unassembled WGS sequence"/>
</dbReference>
<evidence type="ECO:0000313" key="3">
    <source>
        <dbReference type="Proteomes" id="UP000318413"/>
    </source>
</evidence>
<reference evidence="2 3" key="1">
    <citation type="journal article" date="2019" name="Environ. Microbiol.">
        <title>Species interactions and distinct microbial communities in high Arctic permafrost affected cryosols are associated with the CH4 and CO2 gas fluxes.</title>
        <authorList>
            <person name="Altshuler I."/>
            <person name="Hamel J."/>
            <person name="Turney S."/>
            <person name="Magnuson E."/>
            <person name="Levesque R."/>
            <person name="Greer C."/>
            <person name="Whyte L.G."/>
        </authorList>
    </citation>
    <scope>NUCLEOTIDE SEQUENCE [LARGE SCALE GENOMIC DNA]</scope>
    <source>
        <strain evidence="2 3">S5.1</strain>
    </source>
</reference>
<keyword evidence="1" id="KW-1133">Transmembrane helix</keyword>
<sequence length="604" mass="65702">MCGARCLGSRSRMARKKAPRMAIASHPDQVIAIRRMRKVRLITIGLLLLLVIVALVMPSTMSRIRAPQPTPTLFYMQDLALLPLFCLAVVTFGRGRPSRLRLPATIRRPGWWLAGAACCLFVICSWGYDGVFQGIDLSRDEQLAVFDSAIFGSGHLAAPIPSSWQTIAPALNLLFILPIGDHAEWISAYLPVNAALRALVSTVADPVFTSPILVVIGLLALASIGRRLWKDSPGSQMAALLCYLCSSQIIITAMTAYAMTAHLALNLVWLMLFLRNDRLGLAGTLVVGFLATGVHQPLFHPLFALPFVLGLARQGNWRRVCVYGVGYALICGFWMAWPVWMSAHAGPVPAGNDREGIDYATRLAHILALVGVDALWTMAVNLIRFATWQHLLLLPMVLLGAVGGWKDQSLVRSLTIGLVLPILVMGFLLPWQGHGWGYRYLHPVLGNACLLAGYGWRQAETAGVDLRRSMLWTTVGSLLLLPVHGWMAHQLVAAQAEPDYAIRRIAADIAVIDAGPGNADLVINAPDLGNRPIRLLGPALRPADIASLCRGRTTAFVDAPRIDGLAVYYSGRGAVRASDHQRALRAAALAVGCHIVPEQRWSND</sequence>
<feature type="transmembrane region" description="Helical" evidence="1">
    <location>
        <begin position="279"/>
        <end position="299"/>
    </location>
</feature>
<feature type="transmembrane region" description="Helical" evidence="1">
    <location>
        <begin position="411"/>
        <end position="431"/>
    </location>
</feature>
<feature type="transmembrane region" description="Helical" evidence="1">
    <location>
        <begin position="320"/>
        <end position="339"/>
    </location>
</feature>
<feature type="transmembrane region" description="Helical" evidence="1">
    <location>
        <begin position="73"/>
        <end position="90"/>
    </location>
</feature>
<name>A0A502CA74_9SPHN</name>
<keyword evidence="1" id="KW-0812">Transmembrane</keyword>
<accession>A0A502CA74</accession>
<organism evidence="2 3">
    <name type="scientific">Sphingomonas oligophenolica</name>
    <dbReference type="NCBI Taxonomy" id="301154"/>
    <lineage>
        <taxon>Bacteria</taxon>
        <taxon>Pseudomonadati</taxon>
        <taxon>Pseudomonadota</taxon>
        <taxon>Alphaproteobacteria</taxon>
        <taxon>Sphingomonadales</taxon>
        <taxon>Sphingomonadaceae</taxon>
        <taxon>Sphingomonas</taxon>
    </lineage>
</organism>
<feature type="transmembrane region" description="Helical" evidence="1">
    <location>
        <begin position="388"/>
        <end position="405"/>
    </location>
</feature>
<proteinExistence type="predicted"/>
<feature type="transmembrane region" description="Helical" evidence="1">
    <location>
        <begin position="359"/>
        <end position="376"/>
    </location>
</feature>
<protein>
    <submittedName>
        <fullName evidence="2">Uncharacterized protein</fullName>
    </submittedName>
</protein>
<feature type="transmembrane region" description="Helical" evidence="1">
    <location>
        <begin position="41"/>
        <end position="61"/>
    </location>
</feature>
<feature type="transmembrane region" description="Helical" evidence="1">
    <location>
        <begin position="111"/>
        <end position="128"/>
    </location>
</feature>
<evidence type="ECO:0000256" key="1">
    <source>
        <dbReference type="SAM" id="Phobius"/>
    </source>
</evidence>
<evidence type="ECO:0000313" key="2">
    <source>
        <dbReference type="EMBL" id="TPG09630.1"/>
    </source>
</evidence>
<feature type="transmembrane region" description="Helical" evidence="1">
    <location>
        <begin position="207"/>
        <end position="225"/>
    </location>
</feature>